<organism evidence="3 4">
    <name type="scientific">Oopsacas minuta</name>
    <dbReference type="NCBI Taxonomy" id="111878"/>
    <lineage>
        <taxon>Eukaryota</taxon>
        <taxon>Metazoa</taxon>
        <taxon>Porifera</taxon>
        <taxon>Hexactinellida</taxon>
        <taxon>Hexasterophora</taxon>
        <taxon>Lyssacinosida</taxon>
        <taxon>Leucopsacidae</taxon>
        <taxon>Oopsacas</taxon>
    </lineage>
</organism>
<sequence>MSSSKGVTKSKAQSAKESRATKQQETGACKNPSQHDKPSTKSPSKTTEYCSKKYPTTSPSVKHKPQGGPYKDIKSEHGYVPPNRPSYATLGSSLTVIINFFPIKIPNITIHQYDVTIFDSSTGGENDEKTEEQTAEYRRTVSNKYVCRNVINVLSNTQLKSEYPAYDGRSILYLKDRIDVRRYTVEWKDEEDGKRVRQHEVVLKHTAHIDLSVITGLTQREHQFDSMTNHDEFLSRHQVATNAVDTIFKQFAAARYTPSGRGFYWYCKGRDFDLGSELELWKGFTQSARPGQKQAYLNINMSYRPCIKPWYLLDYLWEVLYYLKDFEELCNEAILEDAAKEIFYLELYTDHLGHKRKYKVKRDKVFLQPANKETFLCDGKVVTVQKYFKNHYKKELKYPDLPCIDVGRGDKVIALPMEICYIKEGQRSNNEMTSKQKRKMVETTSVPPINRQDDIKSIAIEMLPPDDPLRNYYKIETSNAMVKAECRQLPPPVINYNKNTSLKPNYGKWQLGGYKLVEPIPVYLWAILHFSNFSKEDGYVRYNAFINQMQRQAGDKGIHMERPVNEKILTEVI</sequence>
<dbReference type="InterPro" id="IPR032474">
    <property type="entry name" value="Argonaute_N"/>
</dbReference>
<feature type="compositionally biased region" description="Polar residues" evidence="1">
    <location>
        <begin position="40"/>
        <end position="60"/>
    </location>
</feature>
<dbReference type="PROSITE" id="PS50821">
    <property type="entry name" value="PAZ"/>
    <property type="match status" value="1"/>
</dbReference>
<protein>
    <recommendedName>
        <fullName evidence="2">PAZ domain-containing protein</fullName>
    </recommendedName>
</protein>
<evidence type="ECO:0000256" key="1">
    <source>
        <dbReference type="SAM" id="MobiDB-lite"/>
    </source>
</evidence>
<feature type="domain" description="PAZ" evidence="2">
    <location>
        <begin position="318"/>
        <end position="424"/>
    </location>
</feature>
<dbReference type="Gene3D" id="3.40.50.2300">
    <property type="match status" value="1"/>
</dbReference>
<dbReference type="Gene3D" id="2.170.260.10">
    <property type="entry name" value="paz domain"/>
    <property type="match status" value="1"/>
</dbReference>
<evidence type="ECO:0000313" key="4">
    <source>
        <dbReference type="Proteomes" id="UP001165289"/>
    </source>
</evidence>
<dbReference type="PANTHER" id="PTHR22891">
    <property type="entry name" value="EUKARYOTIC TRANSLATION INITIATION FACTOR 2C"/>
    <property type="match status" value="1"/>
</dbReference>
<name>A0AAV7JJ65_9METZ</name>
<dbReference type="Proteomes" id="UP001165289">
    <property type="component" value="Unassembled WGS sequence"/>
</dbReference>
<dbReference type="Pfam" id="PF08699">
    <property type="entry name" value="ArgoL1"/>
    <property type="match status" value="1"/>
</dbReference>
<dbReference type="AlphaFoldDB" id="A0AAV7JJ65"/>
<keyword evidence="4" id="KW-1185">Reference proteome</keyword>
<dbReference type="SMART" id="SM00949">
    <property type="entry name" value="PAZ"/>
    <property type="match status" value="1"/>
</dbReference>
<comment type="caution">
    <text evidence="3">The sequence shown here is derived from an EMBL/GenBank/DDBJ whole genome shotgun (WGS) entry which is preliminary data.</text>
</comment>
<feature type="region of interest" description="Disordered" evidence="1">
    <location>
        <begin position="1"/>
        <end position="78"/>
    </location>
</feature>
<accession>A0AAV7JJ65</accession>
<dbReference type="InterPro" id="IPR032473">
    <property type="entry name" value="Argonaute_Mid_dom"/>
</dbReference>
<dbReference type="Pfam" id="PF16487">
    <property type="entry name" value="ArgoMid"/>
    <property type="match status" value="1"/>
</dbReference>
<dbReference type="SMART" id="SM01163">
    <property type="entry name" value="DUF1785"/>
    <property type="match status" value="1"/>
</dbReference>
<evidence type="ECO:0000313" key="3">
    <source>
        <dbReference type="EMBL" id="KAI6648945.1"/>
    </source>
</evidence>
<dbReference type="InterPro" id="IPR014811">
    <property type="entry name" value="ArgoL1"/>
</dbReference>
<evidence type="ECO:0000259" key="2">
    <source>
        <dbReference type="PROSITE" id="PS50821"/>
    </source>
</evidence>
<dbReference type="InterPro" id="IPR003100">
    <property type="entry name" value="PAZ_dom"/>
</dbReference>
<feature type="compositionally biased region" description="Polar residues" evidence="1">
    <location>
        <begin position="1"/>
        <end position="13"/>
    </location>
</feature>
<proteinExistence type="predicted"/>
<dbReference type="Pfam" id="PF16486">
    <property type="entry name" value="ArgoN"/>
    <property type="match status" value="1"/>
</dbReference>
<dbReference type="SUPFAM" id="SSF101690">
    <property type="entry name" value="PAZ domain"/>
    <property type="match status" value="1"/>
</dbReference>
<reference evidence="3 4" key="1">
    <citation type="journal article" date="2023" name="BMC Biol.">
        <title>The compact genome of the sponge Oopsacas minuta (Hexactinellida) is lacking key metazoan core genes.</title>
        <authorList>
            <person name="Santini S."/>
            <person name="Schenkelaars Q."/>
            <person name="Jourda C."/>
            <person name="Duchesne M."/>
            <person name="Belahbib H."/>
            <person name="Rocher C."/>
            <person name="Selva M."/>
            <person name="Riesgo A."/>
            <person name="Vervoort M."/>
            <person name="Leys S.P."/>
            <person name="Kodjabachian L."/>
            <person name="Le Bivic A."/>
            <person name="Borchiellini C."/>
            <person name="Claverie J.M."/>
            <person name="Renard E."/>
        </authorList>
    </citation>
    <scope>NUCLEOTIDE SEQUENCE [LARGE SCALE GENOMIC DNA]</scope>
    <source>
        <strain evidence="3">SPO-2</strain>
    </source>
</reference>
<dbReference type="EMBL" id="JAKMXF010000324">
    <property type="protein sequence ID" value="KAI6648945.1"/>
    <property type="molecule type" value="Genomic_DNA"/>
</dbReference>
<gene>
    <name evidence="3" type="ORF">LOD99_7018</name>
</gene>
<dbReference type="CDD" id="cd02846">
    <property type="entry name" value="PAZ_argonaute_like"/>
    <property type="match status" value="1"/>
</dbReference>
<dbReference type="InterPro" id="IPR036085">
    <property type="entry name" value="PAZ_dom_sf"/>
</dbReference>
<dbReference type="GO" id="GO:0003723">
    <property type="term" value="F:RNA binding"/>
    <property type="evidence" value="ECO:0007669"/>
    <property type="project" value="InterPro"/>
</dbReference>
<dbReference type="Pfam" id="PF02170">
    <property type="entry name" value="PAZ"/>
    <property type="match status" value="1"/>
</dbReference>